<accession>A0ABD1QV90</accession>
<dbReference type="Gene3D" id="3.10.10.10">
    <property type="entry name" value="HIV Type 1 Reverse Transcriptase, subunit A, domain 1"/>
    <property type="match status" value="1"/>
</dbReference>
<name>A0ABD1QV90_9LAMI</name>
<protein>
    <submittedName>
        <fullName evidence="1">Uncharacterized protein</fullName>
    </submittedName>
</protein>
<dbReference type="SUPFAM" id="SSF56672">
    <property type="entry name" value="DNA/RNA polymerases"/>
    <property type="match status" value="1"/>
</dbReference>
<comment type="caution">
    <text evidence="1">The sequence shown here is derived from an EMBL/GenBank/DDBJ whole genome shotgun (WGS) entry which is preliminary data.</text>
</comment>
<dbReference type="AlphaFoldDB" id="A0ABD1QV90"/>
<dbReference type="Proteomes" id="UP001604336">
    <property type="component" value="Unassembled WGS sequence"/>
</dbReference>
<proteinExistence type="predicted"/>
<reference evidence="2" key="1">
    <citation type="submission" date="2024-07" db="EMBL/GenBank/DDBJ databases">
        <title>Two chromosome-level genome assemblies of Korean endemic species Abeliophyllum distichum and Forsythia ovata (Oleaceae).</title>
        <authorList>
            <person name="Jang H."/>
        </authorList>
    </citation>
    <scope>NUCLEOTIDE SEQUENCE [LARGE SCALE GENOMIC DNA]</scope>
</reference>
<gene>
    <name evidence="1" type="ORF">Adt_33088</name>
</gene>
<keyword evidence="2" id="KW-1185">Reference proteome</keyword>
<dbReference type="EMBL" id="JBFOLK010000010">
    <property type="protein sequence ID" value="KAL2480122.1"/>
    <property type="molecule type" value="Genomic_DNA"/>
</dbReference>
<dbReference type="InterPro" id="IPR043502">
    <property type="entry name" value="DNA/RNA_pol_sf"/>
</dbReference>
<sequence>MLQLGQKLEEGMKEELKQFLWKNIDVFAKKHSDMVGIDPSVACHALKVDPKVCPKIQKIRHLSTKRYSALKEEVDKLLANEFIKEAVYLQWVSNPMLVEWALVQKALKQGYYWLTMKKESLAYVKKYDKYQRFTIVPKISAQNLTPVTNSLAFY</sequence>
<evidence type="ECO:0000313" key="1">
    <source>
        <dbReference type="EMBL" id="KAL2480122.1"/>
    </source>
</evidence>
<organism evidence="1 2">
    <name type="scientific">Abeliophyllum distichum</name>
    <dbReference type="NCBI Taxonomy" id="126358"/>
    <lineage>
        <taxon>Eukaryota</taxon>
        <taxon>Viridiplantae</taxon>
        <taxon>Streptophyta</taxon>
        <taxon>Embryophyta</taxon>
        <taxon>Tracheophyta</taxon>
        <taxon>Spermatophyta</taxon>
        <taxon>Magnoliopsida</taxon>
        <taxon>eudicotyledons</taxon>
        <taxon>Gunneridae</taxon>
        <taxon>Pentapetalae</taxon>
        <taxon>asterids</taxon>
        <taxon>lamiids</taxon>
        <taxon>Lamiales</taxon>
        <taxon>Oleaceae</taxon>
        <taxon>Forsythieae</taxon>
        <taxon>Abeliophyllum</taxon>
    </lineage>
</organism>
<evidence type="ECO:0000313" key="2">
    <source>
        <dbReference type="Proteomes" id="UP001604336"/>
    </source>
</evidence>